<dbReference type="AlphaFoldDB" id="A0A8R7QRZ7"/>
<organism evidence="2 3">
    <name type="scientific">Triticum urartu</name>
    <name type="common">Red wild einkorn</name>
    <name type="synonym">Crithodium urartu</name>
    <dbReference type="NCBI Taxonomy" id="4572"/>
    <lineage>
        <taxon>Eukaryota</taxon>
        <taxon>Viridiplantae</taxon>
        <taxon>Streptophyta</taxon>
        <taxon>Embryophyta</taxon>
        <taxon>Tracheophyta</taxon>
        <taxon>Spermatophyta</taxon>
        <taxon>Magnoliopsida</taxon>
        <taxon>Liliopsida</taxon>
        <taxon>Poales</taxon>
        <taxon>Poaceae</taxon>
        <taxon>BOP clade</taxon>
        <taxon>Pooideae</taxon>
        <taxon>Triticodae</taxon>
        <taxon>Triticeae</taxon>
        <taxon>Triticinae</taxon>
        <taxon>Triticum</taxon>
    </lineage>
</organism>
<evidence type="ECO:0000256" key="1">
    <source>
        <dbReference type="SAM" id="MobiDB-lite"/>
    </source>
</evidence>
<name>A0A8R7QRZ7_TRIUA</name>
<accession>A0A8R7QRZ7</accession>
<proteinExistence type="predicted"/>
<protein>
    <submittedName>
        <fullName evidence="2">Uncharacterized protein</fullName>
    </submittedName>
</protein>
<reference evidence="2" key="2">
    <citation type="submission" date="2018-03" db="EMBL/GenBank/DDBJ databases">
        <title>The Triticum urartu genome reveals the dynamic nature of wheat genome evolution.</title>
        <authorList>
            <person name="Ling H."/>
            <person name="Ma B."/>
            <person name="Shi X."/>
            <person name="Liu H."/>
            <person name="Dong L."/>
            <person name="Sun H."/>
            <person name="Cao Y."/>
            <person name="Gao Q."/>
            <person name="Zheng S."/>
            <person name="Li Y."/>
            <person name="Yu Y."/>
            <person name="Du H."/>
            <person name="Qi M."/>
            <person name="Li Y."/>
            <person name="Yu H."/>
            <person name="Cui Y."/>
            <person name="Wang N."/>
            <person name="Chen C."/>
            <person name="Wu H."/>
            <person name="Zhao Y."/>
            <person name="Zhang J."/>
            <person name="Li Y."/>
            <person name="Zhou W."/>
            <person name="Zhang B."/>
            <person name="Hu W."/>
            <person name="Eijk M."/>
            <person name="Tang J."/>
            <person name="Witsenboer H."/>
            <person name="Zhao S."/>
            <person name="Li Z."/>
            <person name="Zhang A."/>
            <person name="Wang D."/>
            <person name="Liang C."/>
        </authorList>
    </citation>
    <scope>NUCLEOTIDE SEQUENCE [LARGE SCALE GENOMIC DNA]</scope>
    <source>
        <strain evidence="2">cv. G1812</strain>
    </source>
</reference>
<dbReference type="EnsemblPlants" id="TuG1812G0600001843.01.T01">
    <property type="protein sequence ID" value="TuG1812G0600001843.01.T01.cds434749"/>
    <property type="gene ID" value="TuG1812G0600001843.01"/>
</dbReference>
<dbReference type="Proteomes" id="UP000015106">
    <property type="component" value="Chromosome 6"/>
</dbReference>
<evidence type="ECO:0000313" key="3">
    <source>
        <dbReference type="Proteomes" id="UP000015106"/>
    </source>
</evidence>
<feature type="region of interest" description="Disordered" evidence="1">
    <location>
        <begin position="1"/>
        <end position="55"/>
    </location>
</feature>
<sequence length="83" mass="8880">PGSSVIRGAREGRSRQRPGKVASNPLGRSCATPSRVPDTGGEEAEQGRRQLPHQHPVAHELLAPRLTCPSTMSTTMVFCNVCC</sequence>
<evidence type="ECO:0000313" key="2">
    <source>
        <dbReference type="EnsemblPlants" id="TuG1812G0600001843.01.T01.cds434749"/>
    </source>
</evidence>
<reference evidence="2" key="3">
    <citation type="submission" date="2022-06" db="UniProtKB">
        <authorList>
            <consortium name="EnsemblPlants"/>
        </authorList>
    </citation>
    <scope>IDENTIFICATION</scope>
</reference>
<keyword evidence="3" id="KW-1185">Reference proteome</keyword>
<reference evidence="3" key="1">
    <citation type="journal article" date="2013" name="Nature">
        <title>Draft genome of the wheat A-genome progenitor Triticum urartu.</title>
        <authorList>
            <person name="Ling H.Q."/>
            <person name="Zhao S."/>
            <person name="Liu D."/>
            <person name="Wang J."/>
            <person name="Sun H."/>
            <person name="Zhang C."/>
            <person name="Fan H."/>
            <person name="Li D."/>
            <person name="Dong L."/>
            <person name="Tao Y."/>
            <person name="Gao C."/>
            <person name="Wu H."/>
            <person name="Li Y."/>
            <person name="Cui Y."/>
            <person name="Guo X."/>
            <person name="Zheng S."/>
            <person name="Wang B."/>
            <person name="Yu K."/>
            <person name="Liang Q."/>
            <person name="Yang W."/>
            <person name="Lou X."/>
            <person name="Chen J."/>
            <person name="Feng M."/>
            <person name="Jian J."/>
            <person name="Zhang X."/>
            <person name="Luo G."/>
            <person name="Jiang Y."/>
            <person name="Liu J."/>
            <person name="Wang Z."/>
            <person name="Sha Y."/>
            <person name="Zhang B."/>
            <person name="Wu H."/>
            <person name="Tang D."/>
            <person name="Shen Q."/>
            <person name="Xue P."/>
            <person name="Zou S."/>
            <person name="Wang X."/>
            <person name="Liu X."/>
            <person name="Wang F."/>
            <person name="Yang Y."/>
            <person name="An X."/>
            <person name="Dong Z."/>
            <person name="Zhang K."/>
            <person name="Zhang X."/>
            <person name="Luo M.C."/>
            <person name="Dvorak J."/>
            <person name="Tong Y."/>
            <person name="Wang J."/>
            <person name="Yang H."/>
            <person name="Li Z."/>
            <person name="Wang D."/>
            <person name="Zhang A."/>
            <person name="Wang J."/>
        </authorList>
    </citation>
    <scope>NUCLEOTIDE SEQUENCE</scope>
    <source>
        <strain evidence="3">cv. G1812</strain>
    </source>
</reference>
<dbReference type="Gramene" id="TuG1812G0600001843.01.T01">
    <property type="protein sequence ID" value="TuG1812G0600001843.01.T01.cds434749"/>
    <property type="gene ID" value="TuG1812G0600001843.01"/>
</dbReference>